<feature type="region of interest" description="Disordered" evidence="1">
    <location>
        <begin position="192"/>
        <end position="219"/>
    </location>
</feature>
<protein>
    <submittedName>
        <fullName evidence="2">Uncharacterized protein</fullName>
    </submittedName>
</protein>
<name>A0A1F7X1A0_9BACT</name>
<evidence type="ECO:0000256" key="1">
    <source>
        <dbReference type="SAM" id="MobiDB-lite"/>
    </source>
</evidence>
<gene>
    <name evidence="2" type="ORF">A2Z67_02475</name>
</gene>
<dbReference type="AlphaFoldDB" id="A0A1F7X1A0"/>
<reference evidence="2 3" key="1">
    <citation type="journal article" date="2016" name="Nat. Commun.">
        <title>Thousands of microbial genomes shed light on interconnected biogeochemical processes in an aquifer system.</title>
        <authorList>
            <person name="Anantharaman K."/>
            <person name="Brown C.T."/>
            <person name="Hug L.A."/>
            <person name="Sharon I."/>
            <person name="Castelle C.J."/>
            <person name="Probst A.J."/>
            <person name="Thomas B.C."/>
            <person name="Singh A."/>
            <person name="Wilkins M.J."/>
            <person name="Karaoz U."/>
            <person name="Brodie E.L."/>
            <person name="Williams K.H."/>
            <person name="Hubbard S.S."/>
            <person name="Banfield J.F."/>
        </authorList>
    </citation>
    <scope>NUCLEOTIDE SEQUENCE [LARGE SCALE GENOMIC DNA]</scope>
</reference>
<dbReference type="Proteomes" id="UP000176939">
    <property type="component" value="Unassembled WGS sequence"/>
</dbReference>
<evidence type="ECO:0000313" key="2">
    <source>
        <dbReference type="EMBL" id="OGM08850.1"/>
    </source>
</evidence>
<proteinExistence type="predicted"/>
<feature type="compositionally biased region" description="Basic residues" evidence="1">
    <location>
        <begin position="210"/>
        <end position="219"/>
    </location>
</feature>
<evidence type="ECO:0000313" key="3">
    <source>
        <dbReference type="Proteomes" id="UP000176939"/>
    </source>
</evidence>
<organism evidence="2 3">
    <name type="scientific">Candidatus Woesebacteria bacterium RBG_13_36_22</name>
    <dbReference type="NCBI Taxonomy" id="1802478"/>
    <lineage>
        <taxon>Bacteria</taxon>
        <taxon>Candidatus Woeseibacteriota</taxon>
    </lineage>
</organism>
<sequence>MSRSQIAYLESIKPVFIRPELLLEPQIIKPLHGLNPRTILGQSWWDEKRVIAYKENNYCCWACGTHKNLIKDVKQRLEAHESYNINITLKRYRLQEIVALCPKCHNYIHGGRLTILYQQGLITKEQYILINNWGDTVLYKANLNLNDAWWITFQDHFFPEKMGTWNEWYLEIEGTRYYSKFKSYEEWQEFYSRSDRSELRKNTTTSNRDRRSRSGSHPD</sequence>
<feature type="compositionally biased region" description="Basic and acidic residues" evidence="1">
    <location>
        <begin position="192"/>
        <end position="201"/>
    </location>
</feature>
<accession>A0A1F7X1A0</accession>
<comment type="caution">
    <text evidence="2">The sequence shown here is derived from an EMBL/GenBank/DDBJ whole genome shotgun (WGS) entry which is preliminary data.</text>
</comment>
<dbReference type="EMBL" id="MGFQ01000035">
    <property type="protein sequence ID" value="OGM08850.1"/>
    <property type="molecule type" value="Genomic_DNA"/>
</dbReference>